<dbReference type="PANTHER" id="PTHR43032:SF2">
    <property type="entry name" value="BLL0505 PROTEIN"/>
    <property type="match status" value="1"/>
</dbReference>
<sequence length="253" mass="28635">MQFDKYQHHRFSRRQLVQYASLSGMGLLLCSCGDSSSRVSPIFKPLNQQSDKVRSLFEPLNQSIEELIFQAKTPAPEYPTSAIEPNALLINSFDTTPVINPSSFKLIVDGAVNNPMQLSMNDVRSLPLISMVIRHVCVEGWAAIVQWGGVRLYDLAKLVQPKAGARYVYFESADNYYESWDIASALHPQTLLAYQKNGQDIPIENGAPLRLASPIKLGYKQSKWVIRVTFTNDLVQQRRGYWVDEGYEWFAGL</sequence>
<dbReference type="PROSITE" id="PS51257">
    <property type="entry name" value="PROKAR_LIPOPROTEIN"/>
    <property type="match status" value="1"/>
</dbReference>
<protein>
    <submittedName>
        <fullName evidence="2">Molybdopterin-dependent oxidoreductase</fullName>
    </submittedName>
</protein>
<proteinExistence type="predicted"/>
<dbReference type="EMBL" id="JACJQY010000027">
    <property type="protein sequence ID" value="MBD2318323.1"/>
    <property type="molecule type" value="Genomic_DNA"/>
</dbReference>
<gene>
    <name evidence="2" type="ORF">H6G05_15895</name>
</gene>
<dbReference type="InterPro" id="IPR000572">
    <property type="entry name" value="OxRdtase_Mopterin-bd_dom"/>
</dbReference>
<dbReference type="InterPro" id="IPR036374">
    <property type="entry name" value="OxRdtase_Mopterin-bd_sf"/>
</dbReference>
<dbReference type="PANTHER" id="PTHR43032">
    <property type="entry name" value="PROTEIN-METHIONINE-SULFOXIDE REDUCTASE"/>
    <property type="match status" value="1"/>
</dbReference>
<accession>A0ABR8CC60</accession>
<keyword evidence="3" id="KW-1185">Reference proteome</keyword>
<reference evidence="2 3" key="1">
    <citation type="journal article" date="2020" name="ISME J.">
        <title>Comparative genomics reveals insights into cyanobacterial evolution and habitat adaptation.</title>
        <authorList>
            <person name="Chen M.Y."/>
            <person name="Teng W.K."/>
            <person name="Zhao L."/>
            <person name="Hu C.X."/>
            <person name="Zhou Y.K."/>
            <person name="Han B.P."/>
            <person name="Song L.R."/>
            <person name="Shu W.S."/>
        </authorList>
    </citation>
    <scope>NUCLEOTIDE SEQUENCE [LARGE SCALE GENOMIC DNA]</scope>
    <source>
        <strain evidence="2 3">FACHB-1050</strain>
    </source>
</reference>
<dbReference type="Pfam" id="PF00174">
    <property type="entry name" value="Oxidored_molyb"/>
    <property type="match status" value="1"/>
</dbReference>
<dbReference type="RefSeq" id="WP_190579237.1">
    <property type="nucleotide sequence ID" value="NZ_CAWPQU010000020.1"/>
</dbReference>
<dbReference type="Gene3D" id="3.90.420.10">
    <property type="entry name" value="Oxidoreductase, molybdopterin-binding domain"/>
    <property type="match status" value="1"/>
</dbReference>
<evidence type="ECO:0000259" key="1">
    <source>
        <dbReference type="Pfam" id="PF00174"/>
    </source>
</evidence>
<evidence type="ECO:0000313" key="3">
    <source>
        <dbReference type="Proteomes" id="UP000618445"/>
    </source>
</evidence>
<name>A0ABR8CC60_9CYAN</name>
<organism evidence="2 3">
    <name type="scientific">Phormidium tenue FACHB-1050</name>
    <dbReference type="NCBI Taxonomy" id="2692857"/>
    <lineage>
        <taxon>Bacteria</taxon>
        <taxon>Bacillati</taxon>
        <taxon>Cyanobacteriota</taxon>
        <taxon>Cyanophyceae</taxon>
        <taxon>Oscillatoriophycideae</taxon>
        <taxon>Oscillatoriales</taxon>
        <taxon>Oscillatoriaceae</taxon>
        <taxon>Phormidium</taxon>
    </lineage>
</organism>
<dbReference type="Proteomes" id="UP000618445">
    <property type="component" value="Unassembled WGS sequence"/>
</dbReference>
<feature type="domain" description="Oxidoreductase molybdopterin-binding" evidence="1">
    <location>
        <begin position="96"/>
        <end position="233"/>
    </location>
</feature>
<evidence type="ECO:0000313" key="2">
    <source>
        <dbReference type="EMBL" id="MBD2318323.1"/>
    </source>
</evidence>
<comment type="caution">
    <text evidence="2">The sequence shown here is derived from an EMBL/GenBank/DDBJ whole genome shotgun (WGS) entry which is preliminary data.</text>
</comment>
<dbReference type="SUPFAM" id="SSF56524">
    <property type="entry name" value="Oxidoreductase molybdopterin-binding domain"/>
    <property type="match status" value="1"/>
</dbReference>